<proteinExistence type="predicted"/>
<accession>A0AAE0KYR4</accession>
<keyword evidence="2" id="KW-1185">Reference proteome</keyword>
<evidence type="ECO:0000313" key="2">
    <source>
        <dbReference type="Proteomes" id="UP001190700"/>
    </source>
</evidence>
<dbReference type="EMBL" id="LGRX02013950">
    <property type="protein sequence ID" value="KAK3265385.1"/>
    <property type="molecule type" value="Genomic_DNA"/>
</dbReference>
<organism evidence="1 2">
    <name type="scientific">Cymbomonas tetramitiformis</name>
    <dbReference type="NCBI Taxonomy" id="36881"/>
    <lineage>
        <taxon>Eukaryota</taxon>
        <taxon>Viridiplantae</taxon>
        <taxon>Chlorophyta</taxon>
        <taxon>Pyramimonadophyceae</taxon>
        <taxon>Pyramimonadales</taxon>
        <taxon>Pyramimonadaceae</taxon>
        <taxon>Cymbomonas</taxon>
    </lineage>
</organism>
<evidence type="ECO:0000313" key="1">
    <source>
        <dbReference type="EMBL" id="KAK3265385.1"/>
    </source>
</evidence>
<reference evidence="1 2" key="1">
    <citation type="journal article" date="2015" name="Genome Biol. Evol.">
        <title>Comparative Genomics of a Bacterivorous Green Alga Reveals Evolutionary Causalities and Consequences of Phago-Mixotrophic Mode of Nutrition.</title>
        <authorList>
            <person name="Burns J.A."/>
            <person name="Paasch A."/>
            <person name="Narechania A."/>
            <person name="Kim E."/>
        </authorList>
    </citation>
    <scope>NUCLEOTIDE SEQUENCE [LARGE SCALE GENOMIC DNA]</scope>
    <source>
        <strain evidence="1 2">PLY_AMNH</strain>
    </source>
</reference>
<dbReference type="Proteomes" id="UP001190700">
    <property type="component" value="Unassembled WGS sequence"/>
</dbReference>
<dbReference type="AlphaFoldDB" id="A0AAE0KYR4"/>
<sequence length="79" mass="8945">MLYPLHYSVSVVGRTPLDDSSYVQDLYVQYIQYIEWKKLCEPQQDVVYSRKSIEVEGPLTLSITLPCWTSGTALGACVV</sequence>
<comment type="caution">
    <text evidence="1">The sequence shown here is derived from an EMBL/GenBank/DDBJ whole genome shotgun (WGS) entry which is preliminary data.</text>
</comment>
<gene>
    <name evidence="1" type="ORF">CYMTET_25927</name>
</gene>
<name>A0AAE0KYR4_9CHLO</name>
<protein>
    <submittedName>
        <fullName evidence="1">Uncharacterized protein</fullName>
    </submittedName>
</protein>